<sequence>MSVPGTPTAKELRAATDALCDDLATAAATTAGVVRLEPTLRNALRRLHAGSTVLLNGRGARSAADGIELHRRADVVDVRVDVVTGPDRSAAATARDVRRALVEVLARHDLRSGSIAVAVLSVER</sequence>
<protein>
    <submittedName>
        <fullName evidence="1">Uncharacterized protein</fullName>
    </submittedName>
</protein>
<organism evidence="1 2">
    <name type="scientific">Microlunatus spumicola</name>
    <dbReference type="NCBI Taxonomy" id="81499"/>
    <lineage>
        <taxon>Bacteria</taxon>
        <taxon>Bacillati</taxon>
        <taxon>Actinomycetota</taxon>
        <taxon>Actinomycetes</taxon>
        <taxon>Propionibacteriales</taxon>
        <taxon>Propionibacteriaceae</taxon>
        <taxon>Microlunatus</taxon>
    </lineage>
</organism>
<gene>
    <name evidence="1" type="ORF">GCM10022197_07520</name>
</gene>
<accession>A0ABP6WS92</accession>
<evidence type="ECO:0000313" key="2">
    <source>
        <dbReference type="Proteomes" id="UP001500767"/>
    </source>
</evidence>
<name>A0ABP6WS92_9ACTN</name>
<comment type="caution">
    <text evidence="1">The sequence shown here is derived from an EMBL/GenBank/DDBJ whole genome shotgun (WGS) entry which is preliminary data.</text>
</comment>
<proteinExistence type="predicted"/>
<reference evidence="2" key="1">
    <citation type="journal article" date="2019" name="Int. J. Syst. Evol. Microbiol.">
        <title>The Global Catalogue of Microorganisms (GCM) 10K type strain sequencing project: providing services to taxonomists for standard genome sequencing and annotation.</title>
        <authorList>
            <consortium name="The Broad Institute Genomics Platform"/>
            <consortium name="The Broad Institute Genome Sequencing Center for Infectious Disease"/>
            <person name="Wu L."/>
            <person name="Ma J."/>
        </authorList>
    </citation>
    <scope>NUCLEOTIDE SEQUENCE [LARGE SCALE GENOMIC DNA]</scope>
    <source>
        <strain evidence="2">JCM 16540</strain>
    </source>
</reference>
<dbReference type="EMBL" id="BAAAYR010000001">
    <property type="protein sequence ID" value="GAA3554863.1"/>
    <property type="molecule type" value="Genomic_DNA"/>
</dbReference>
<evidence type="ECO:0000313" key="1">
    <source>
        <dbReference type="EMBL" id="GAA3554863.1"/>
    </source>
</evidence>
<dbReference type="RefSeq" id="WP_204912175.1">
    <property type="nucleotide sequence ID" value="NZ_BAAAYR010000001.1"/>
</dbReference>
<dbReference type="Proteomes" id="UP001500767">
    <property type="component" value="Unassembled WGS sequence"/>
</dbReference>
<keyword evidence="2" id="KW-1185">Reference proteome</keyword>